<dbReference type="CDD" id="cd07177">
    <property type="entry name" value="terB_like"/>
    <property type="match status" value="1"/>
</dbReference>
<comment type="caution">
    <text evidence="13">The sequence shown here is derived from an EMBL/GenBank/DDBJ whole genome shotgun (WGS) entry which is preliminary data.</text>
</comment>
<feature type="transmembrane region" description="Helical" evidence="11">
    <location>
        <begin position="17"/>
        <end position="43"/>
    </location>
</feature>
<dbReference type="GO" id="GO:0046872">
    <property type="term" value="F:metal ion binding"/>
    <property type="evidence" value="ECO:0007669"/>
    <property type="project" value="UniProtKB-KW"/>
</dbReference>
<evidence type="ECO:0000313" key="13">
    <source>
        <dbReference type="EMBL" id="GGX38198.1"/>
    </source>
</evidence>
<keyword evidence="9" id="KW-0482">Metalloprotease</keyword>
<evidence type="ECO:0000256" key="10">
    <source>
        <dbReference type="ARBA" id="ARBA00023136"/>
    </source>
</evidence>
<evidence type="ECO:0000256" key="6">
    <source>
        <dbReference type="ARBA" id="ARBA00022801"/>
    </source>
</evidence>
<dbReference type="EMBL" id="BMXR01000001">
    <property type="protein sequence ID" value="GGX38198.1"/>
    <property type="molecule type" value="Genomic_DNA"/>
</dbReference>
<accession>A0A918JZT6</accession>
<evidence type="ECO:0000259" key="12">
    <source>
        <dbReference type="Pfam" id="PF01435"/>
    </source>
</evidence>
<organism evidence="13 14">
    <name type="scientific">Saccharospirillum salsuginis</name>
    <dbReference type="NCBI Taxonomy" id="418750"/>
    <lineage>
        <taxon>Bacteria</taxon>
        <taxon>Pseudomonadati</taxon>
        <taxon>Pseudomonadota</taxon>
        <taxon>Gammaproteobacteria</taxon>
        <taxon>Oceanospirillales</taxon>
        <taxon>Saccharospirillaceae</taxon>
        <taxon>Saccharospirillum</taxon>
    </lineage>
</organism>
<dbReference type="CDD" id="cd07340">
    <property type="entry name" value="M48B_Htpx_like"/>
    <property type="match status" value="1"/>
</dbReference>
<dbReference type="SUPFAM" id="SSF158682">
    <property type="entry name" value="TerB-like"/>
    <property type="match status" value="1"/>
</dbReference>
<evidence type="ECO:0000256" key="8">
    <source>
        <dbReference type="ARBA" id="ARBA00022989"/>
    </source>
</evidence>
<dbReference type="PANTHER" id="PTHR43221:SF2">
    <property type="entry name" value="PROTEASE HTPX HOMOLOG"/>
    <property type="match status" value="1"/>
</dbReference>
<evidence type="ECO:0000313" key="14">
    <source>
        <dbReference type="Proteomes" id="UP000626148"/>
    </source>
</evidence>
<dbReference type="InterPro" id="IPR001915">
    <property type="entry name" value="Peptidase_M48"/>
</dbReference>
<evidence type="ECO:0000256" key="7">
    <source>
        <dbReference type="ARBA" id="ARBA00022833"/>
    </source>
</evidence>
<reference evidence="13" key="2">
    <citation type="submission" date="2020-09" db="EMBL/GenBank/DDBJ databases">
        <authorList>
            <person name="Sun Q."/>
            <person name="Kim S."/>
        </authorList>
    </citation>
    <scope>NUCLEOTIDE SEQUENCE</scope>
    <source>
        <strain evidence="13">KCTC 22169</strain>
    </source>
</reference>
<evidence type="ECO:0000256" key="9">
    <source>
        <dbReference type="ARBA" id="ARBA00023049"/>
    </source>
</evidence>
<gene>
    <name evidence="13" type="ORF">GCM10007392_00400</name>
</gene>
<dbReference type="InterPro" id="IPR050083">
    <property type="entry name" value="HtpX_protease"/>
</dbReference>
<sequence length="633" mass="70418">MDFFEHQDRARRKSGQLVLFFLIGVGVTVLLVNLLGYALYWGFIRYLGVQTDGSLGAWLTSDYSWQLSLAALLVIAVGSLTAYLQLRQGGQVVARWAGAQPVDYDTGDAGRRRFINVVEEMSIASGTPVPSLYVMPNEASINAFVASYQPDQAILVVSQGALDHLDRDELQGVIGHEYSHILNGDMRLNIRLMAVLAGLIQIGQLGQWLVGWRTHSYRSSRREDFAIPLLGLGLLAIGYVGVLTGRIIKAAVSRQREYLADASSVQFTRNPDGIAGALYKIREHATGALLMHRHAEDMSHFCFGEAVSLSQRLATHPPLDDRIKRVNPTFLARAKHRSRQSESADDAIARSQPDAFESVMGGAAVMGLAGQVTPGHLDYARQLYKHIPEQVRAAVHQSAGARAFCYTQVMLASPGHEQPILDRLKREDADSLDSLKRLWPFAKKLDAQLRLPILDMAIPVLKRYSEPDRLVFLDRIERLILADNQTRLPEWILAAQLRHHLQPGREKAPGRSRAFKHAGPAVVTLLSALVYQNRQPEQAEAVYERVIAPFDFPDKTLKSPDQAGFRAVTDALEDLQDIAFFWRKSVLQACVDIIQADGAVHQDEYELIRTVSDCLGCPMPPLVEREWTRDGVA</sequence>
<feature type="domain" description="Peptidase M48" evidence="12">
    <location>
        <begin position="114"/>
        <end position="326"/>
    </location>
</feature>
<evidence type="ECO:0000256" key="4">
    <source>
        <dbReference type="ARBA" id="ARBA00022692"/>
    </source>
</evidence>
<evidence type="ECO:0000256" key="1">
    <source>
        <dbReference type="ARBA" id="ARBA00001947"/>
    </source>
</evidence>
<keyword evidence="2" id="KW-1003">Cell membrane</keyword>
<dbReference type="InterPro" id="IPR029024">
    <property type="entry name" value="TerB-like"/>
</dbReference>
<feature type="transmembrane region" description="Helical" evidence="11">
    <location>
        <begin position="188"/>
        <end position="205"/>
    </location>
</feature>
<dbReference type="Pfam" id="PF01435">
    <property type="entry name" value="Peptidase_M48"/>
    <property type="match status" value="1"/>
</dbReference>
<evidence type="ECO:0000256" key="5">
    <source>
        <dbReference type="ARBA" id="ARBA00022723"/>
    </source>
</evidence>
<dbReference type="Gene3D" id="3.30.2010.10">
    <property type="entry name" value="Metalloproteases ('zincins'), catalytic domain"/>
    <property type="match status" value="1"/>
</dbReference>
<feature type="transmembrane region" description="Helical" evidence="11">
    <location>
        <begin position="63"/>
        <end position="86"/>
    </location>
</feature>
<proteinExistence type="predicted"/>
<dbReference type="Proteomes" id="UP000626148">
    <property type="component" value="Unassembled WGS sequence"/>
</dbReference>
<keyword evidence="14" id="KW-1185">Reference proteome</keyword>
<name>A0A918JZT6_9GAMM</name>
<keyword evidence="8 11" id="KW-1133">Transmembrane helix</keyword>
<dbReference type="GO" id="GO:0004222">
    <property type="term" value="F:metalloendopeptidase activity"/>
    <property type="evidence" value="ECO:0007669"/>
    <property type="project" value="InterPro"/>
</dbReference>
<keyword evidence="7" id="KW-0862">Zinc</keyword>
<dbReference type="AlphaFoldDB" id="A0A918JZT6"/>
<keyword evidence="3 13" id="KW-0645">Protease</keyword>
<comment type="cofactor">
    <cofactor evidence="1">
        <name>Zn(2+)</name>
        <dbReference type="ChEBI" id="CHEBI:29105"/>
    </cofactor>
</comment>
<dbReference type="GO" id="GO:0006508">
    <property type="term" value="P:proteolysis"/>
    <property type="evidence" value="ECO:0007669"/>
    <property type="project" value="UniProtKB-KW"/>
</dbReference>
<keyword evidence="10 11" id="KW-0472">Membrane</keyword>
<evidence type="ECO:0000256" key="2">
    <source>
        <dbReference type="ARBA" id="ARBA00022475"/>
    </source>
</evidence>
<feature type="transmembrane region" description="Helical" evidence="11">
    <location>
        <begin position="225"/>
        <end position="248"/>
    </location>
</feature>
<dbReference type="RefSeq" id="WP_189606479.1">
    <property type="nucleotide sequence ID" value="NZ_BMXR01000001.1"/>
</dbReference>
<evidence type="ECO:0000256" key="3">
    <source>
        <dbReference type="ARBA" id="ARBA00022670"/>
    </source>
</evidence>
<keyword evidence="5" id="KW-0479">Metal-binding</keyword>
<dbReference type="PANTHER" id="PTHR43221">
    <property type="entry name" value="PROTEASE HTPX"/>
    <property type="match status" value="1"/>
</dbReference>
<reference evidence="13" key="1">
    <citation type="journal article" date="2014" name="Int. J. Syst. Evol. Microbiol.">
        <title>Complete genome sequence of Corynebacterium casei LMG S-19264T (=DSM 44701T), isolated from a smear-ripened cheese.</title>
        <authorList>
            <consortium name="US DOE Joint Genome Institute (JGI-PGF)"/>
            <person name="Walter F."/>
            <person name="Albersmeier A."/>
            <person name="Kalinowski J."/>
            <person name="Ruckert C."/>
        </authorList>
    </citation>
    <scope>NUCLEOTIDE SEQUENCE</scope>
    <source>
        <strain evidence="13">KCTC 22169</strain>
    </source>
</reference>
<protein>
    <submittedName>
        <fullName evidence="13">Zn-dependent protease</fullName>
    </submittedName>
</protein>
<keyword evidence="4 11" id="KW-0812">Transmembrane</keyword>
<keyword evidence="6" id="KW-0378">Hydrolase</keyword>
<evidence type="ECO:0000256" key="11">
    <source>
        <dbReference type="SAM" id="Phobius"/>
    </source>
</evidence>